<accession>A0ABP8FMY5</accession>
<evidence type="ECO:0000313" key="2">
    <source>
        <dbReference type="Proteomes" id="UP001501844"/>
    </source>
</evidence>
<name>A0ABP8FMY5_9BACT</name>
<dbReference type="Proteomes" id="UP001501844">
    <property type="component" value="Unassembled WGS sequence"/>
</dbReference>
<protein>
    <submittedName>
        <fullName evidence="1">Uncharacterized protein</fullName>
    </submittedName>
</protein>
<proteinExistence type="predicted"/>
<keyword evidence="2" id="KW-1185">Reference proteome</keyword>
<gene>
    <name evidence="1" type="ORF">GCM10023183_23510</name>
</gene>
<dbReference type="EMBL" id="BAABGX010000002">
    <property type="protein sequence ID" value="GAA4307530.1"/>
    <property type="molecule type" value="Genomic_DNA"/>
</dbReference>
<organism evidence="1 2">
    <name type="scientific">Nibribacter koreensis</name>
    <dbReference type="NCBI Taxonomy" id="1084519"/>
    <lineage>
        <taxon>Bacteria</taxon>
        <taxon>Pseudomonadati</taxon>
        <taxon>Bacteroidota</taxon>
        <taxon>Cytophagia</taxon>
        <taxon>Cytophagales</taxon>
        <taxon>Hymenobacteraceae</taxon>
        <taxon>Nibribacter</taxon>
    </lineage>
</organism>
<reference evidence="2" key="1">
    <citation type="journal article" date="2019" name="Int. J. Syst. Evol. Microbiol.">
        <title>The Global Catalogue of Microorganisms (GCM) 10K type strain sequencing project: providing services to taxonomists for standard genome sequencing and annotation.</title>
        <authorList>
            <consortium name="The Broad Institute Genomics Platform"/>
            <consortium name="The Broad Institute Genome Sequencing Center for Infectious Disease"/>
            <person name="Wu L."/>
            <person name="Ma J."/>
        </authorList>
    </citation>
    <scope>NUCLEOTIDE SEQUENCE [LARGE SCALE GENOMIC DNA]</scope>
    <source>
        <strain evidence="2">JCM 17917</strain>
    </source>
</reference>
<comment type="caution">
    <text evidence="1">The sequence shown here is derived from an EMBL/GenBank/DDBJ whole genome shotgun (WGS) entry which is preliminary data.</text>
</comment>
<evidence type="ECO:0000313" key="1">
    <source>
        <dbReference type="EMBL" id="GAA4307530.1"/>
    </source>
</evidence>
<sequence length="78" mass="8324">MQRLRELALALQPQGLALGPGQPEQQVLQVLLELELLVSLPLAPGPGLLERPGLALGLELQAPQVLKPLALPEPVQLE</sequence>